<organism evidence="3 4">
    <name type="scientific">Candidatus Roizmanbacteria bacterium RIFCSPHIGHO2_01_FULL_39_12c</name>
    <dbReference type="NCBI Taxonomy" id="1802031"/>
    <lineage>
        <taxon>Bacteria</taxon>
        <taxon>Candidatus Roizmaniibacteriota</taxon>
    </lineage>
</organism>
<dbReference type="Proteomes" id="UP000177208">
    <property type="component" value="Unassembled WGS sequence"/>
</dbReference>
<dbReference type="EMBL" id="MFZG01000036">
    <property type="protein sequence ID" value="OGK15517.1"/>
    <property type="molecule type" value="Genomic_DNA"/>
</dbReference>
<reference evidence="3 4" key="1">
    <citation type="journal article" date="2016" name="Nat. Commun.">
        <title>Thousands of microbial genomes shed light on interconnected biogeochemical processes in an aquifer system.</title>
        <authorList>
            <person name="Anantharaman K."/>
            <person name="Brown C.T."/>
            <person name="Hug L.A."/>
            <person name="Sharon I."/>
            <person name="Castelle C.J."/>
            <person name="Probst A.J."/>
            <person name="Thomas B.C."/>
            <person name="Singh A."/>
            <person name="Wilkins M.J."/>
            <person name="Karaoz U."/>
            <person name="Brodie E.L."/>
            <person name="Williams K.H."/>
            <person name="Hubbard S.S."/>
            <person name="Banfield J.F."/>
        </authorList>
    </citation>
    <scope>NUCLEOTIDE SEQUENCE [LARGE SCALE GENOMIC DNA]</scope>
</reference>
<name>A0A1F7G9C7_9BACT</name>
<dbReference type="SUPFAM" id="SSF53756">
    <property type="entry name" value="UDP-Glycosyltransferase/glycogen phosphorylase"/>
    <property type="match status" value="1"/>
</dbReference>
<dbReference type="PANTHER" id="PTHR45947:SF3">
    <property type="entry name" value="SULFOQUINOVOSYL TRANSFERASE SQD2"/>
    <property type="match status" value="1"/>
</dbReference>
<protein>
    <recommendedName>
        <fullName evidence="2">Glycosyl transferase family 1 domain-containing protein</fullName>
    </recommendedName>
</protein>
<sequence length="994" mass="115658">MKISPNLSNYIKKVRSIFKPVVKDQKTTNRFLIDKIKRIFSIFKFKLTHKPISFTPPVAKRKGKGFYYKGQEFIHHSDLPYQQSAFKTLIPDQKLILLLIAVTIITGFIFDWLFTAVIIIAGITIAYFVDLLLNLYLVFRGFTKNPQVKINEPELKKLADKKLPKYTILCPLYREWEVVPQFITAMSRLDYPKDKLQVMLLLEEDDKQTKEYIQKYQLPDYFEVVIVPHSLPKTKPKALNYGLKKARGEYIVVYDAEDIPDPDQLKKVILAFKKSSSDTVCMQAKLNFYNPKQNLLTRIFTAEYALWFDLVLTGLQSLYAPIPLGGTSNHFRTADLKKLKGWDSFNVTEDADLGMRLVKHGYHTAIINSDTLEEANSDVNNWFAQRTRWIKGYIQTYLVHTRDKNGFVKNNSHFKHLIFQIFIGGKVLFMFFNPLMWLTTIAYFAFRPITGPFIEQFFPGIILYLGTFSLVFGNFLYMYYYMIACVRRGQYDLVKYVYLIPFYWVFMSIAAWKAIIQLIRRPHFWPKTVHGFHYEDEKTMQQATEIIKKKLIARSFAPETGVANKSFNNEYFQPIPKKRSSGNFIYGIFRYLTVKAIFIGRNLIDLFDVLKFEPQKLKQEKRQKKRILIFNWRDTKHKFAGGAEVYTHELAKRWVKAGHMVTLFCGNDGHCMRNEAIDGVWIVRRGGFYTVYLWGFIYYLLKFRGNFDIIIDCENGIPFFTPLYAKEKKFLLIHHIHQEVFRKSLIAPMAGLAEFLELGLMPYVYRKVQIITVSPSSKKEIMDKRLTKIEPVIIYNGVDLDKFKPGVKSNSPLIIYIGRLQFYKSLHILIRSAKKILKFIPMARFVIAGFGEEKKGLMNLAKRIGVLDKIEFRGKVSEEEKVRLYQRSWVFVNPSMMEGFGITSIEANACGTPVVASDVPGLRDSVLNPHSGFLVPYGSVEEIAQKIELLIKDNNLRNEFSKRALEWAKNFDWQKSADKSMKLFNPPSRNSTLA</sequence>
<feature type="transmembrane region" description="Helical" evidence="1">
    <location>
        <begin position="95"/>
        <end position="113"/>
    </location>
</feature>
<dbReference type="InterPro" id="IPR050194">
    <property type="entry name" value="Glycosyltransferase_grp1"/>
</dbReference>
<dbReference type="SUPFAM" id="SSF53448">
    <property type="entry name" value="Nucleotide-diphospho-sugar transferases"/>
    <property type="match status" value="1"/>
</dbReference>
<accession>A0A1F7G9C7</accession>
<evidence type="ECO:0000313" key="4">
    <source>
        <dbReference type="Proteomes" id="UP000177208"/>
    </source>
</evidence>
<keyword evidence="1" id="KW-0812">Transmembrane</keyword>
<dbReference type="PANTHER" id="PTHR45947">
    <property type="entry name" value="SULFOQUINOVOSYL TRANSFERASE SQD2"/>
    <property type="match status" value="1"/>
</dbReference>
<feature type="transmembrane region" description="Helical" evidence="1">
    <location>
        <begin position="119"/>
        <end position="139"/>
    </location>
</feature>
<dbReference type="Pfam" id="PF13641">
    <property type="entry name" value="Glyco_tranf_2_3"/>
    <property type="match status" value="1"/>
</dbReference>
<evidence type="ECO:0000256" key="1">
    <source>
        <dbReference type="SAM" id="Phobius"/>
    </source>
</evidence>
<proteinExistence type="predicted"/>
<dbReference type="GO" id="GO:0016757">
    <property type="term" value="F:glycosyltransferase activity"/>
    <property type="evidence" value="ECO:0007669"/>
    <property type="project" value="InterPro"/>
</dbReference>
<dbReference type="CDD" id="cd06427">
    <property type="entry name" value="CESA_like_2"/>
    <property type="match status" value="1"/>
</dbReference>
<dbReference type="InterPro" id="IPR001296">
    <property type="entry name" value="Glyco_trans_1"/>
</dbReference>
<keyword evidence="1" id="KW-1133">Transmembrane helix</keyword>
<keyword evidence="1" id="KW-0472">Membrane</keyword>
<feature type="transmembrane region" description="Helical" evidence="1">
    <location>
        <begin position="493"/>
        <end position="512"/>
    </location>
</feature>
<feature type="domain" description="Glycosyl transferase family 1" evidence="2">
    <location>
        <begin position="801"/>
        <end position="966"/>
    </location>
</feature>
<dbReference type="InterPro" id="IPR029044">
    <property type="entry name" value="Nucleotide-diphossugar_trans"/>
</dbReference>
<dbReference type="Gene3D" id="3.40.50.2000">
    <property type="entry name" value="Glycogen Phosphorylase B"/>
    <property type="match status" value="2"/>
</dbReference>
<feature type="transmembrane region" description="Helical" evidence="1">
    <location>
        <begin position="417"/>
        <end position="445"/>
    </location>
</feature>
<gene>
    <name evidence="3" type="ORF">A2774_04475</name>
</gene>
<dbReference type="Gene3D" id="3.90.550.10">
    <property type="entry name" value="Spore Coat Polysaccharide Biosynthesis Protein SpsA, Chain A"/>
    <property type="match status" value="1"/>
</dbReference>
<evidence type="ECO:0000313" key="3">
    <source>
        <dbReference type="EMBL" id="OGK15517.1"/>
    </source>
</evidence>
<dbReference type="Pfam" id="PF00534">
    <property type="entry name" value="Glycos_transf_1"/>
    <property type="match status" value="1"/>
</dbReference>
<evidence type="ECO:0000259" key="2">
    <source>
        <dbReference type="Pfam" id="PF00534"/>
    </source>
</evidence>
<dbReference type="CDD" id="cd03801">
    <property type="entry name" value="GT4_PimA-like"/>
    <property type="match status" value="1"/>
</dbReference>
<feature type="transmembrane region" description="Helical" evidence="1">
    <location>
        <begin position="457"/>
        <end position="481"/>
    </location>
</feature>
<comment type="caution">
    <text evidence="3">The sequence shown here is derived from an EMBL/GenBank/DDBJ whole genome shotgun (WGS) entry which is preliminary data.</text>
</comment>
<dbReference type="AlphaFoldDB" id="A0A1F7G9C7"/>